<name>A0A444LDW8_9HYPH</name>
<feature type="region of interest" description="Disordered" evidence="3">
    <location>
        <begin position="273"/>
        <end position="307"/>
    </location>
</feature>
<feature type="chain" id="PRO_5019484416" evidence="4">
    <location>
        <begin position="27"/>
        <end position="386"/>
    </location>
</feature>
<reference evidence="5 6" key="1">
    <citation type="submission" date="2019-01" db="EMBL/GenBank/DDBJ databases">
        <title>The draft genome of Rhizobium sp. 24NR.</title>
        <authorList>
            <person name="Liu L."/>
            <person name="Liang L."/>
            <person name="Shi S."/>
            <person name="Xu L."/>
            <person name="Wang X."/>
            <person name="Li L."/>
            <person name="Zhang X."/>
        </authorList>
    </citation>
    <scope>NUCLEOTIDE SEQUENCE [LARGE SCALE GENOMIC DNA]</scope>
    <source>
        <strain evidence="5 6">24NR</strain>
    </source>
</reference>
<dbReference type="InterPro" id="IPR011990">
    <property type="entry name" value="TPR-like_helical_dom_sf"/>
</dbReference>
<dbReference type="Pfam" id="PF13432">
    <property type="entry name" value="TPR_16"/>
    <property type="match status" value="1"/>
</dbReference>
<protein>
    <submittedName>
        <fullName evidence="5">C-type cytochrome biogenesis protein CcmI</fullName>
    </submittedName>
</protein>
<proteinExistence type="predicted"/>
<dbReference type="OrthoDB" id="9815847at2"/>
<dbReference type="Proteomes" id="UP000287687">
    <property type="component" value="Unassembled WGS sequence"/>
</dbReference>
<keyword evidence="4" id="KW-0732">Signal</keyword>
<accession>A0A444LDW8</accession>
<evidence type="ECO:0000256" key="3">
    <source>
        <dbReference type="SAM" id="MobiDB-lite"/>
    </source>
</evidence>
<sequence length="386" mass="40423">MVLWILLAFLTAGVAAVLLMPFARTAAATPADRAGDVEVYRDQLEELNRDRAQGLIGTQEAEYARAEIGRRLLAAAGAGSVSGTVAAKASRHRVATAIVTLLPPVLGLCLYLSLGNPGLPDQPLQARLANPGNNLALLVTKAERHLAQNPQDGAGWDLLAPIYLRSMRLGDAELAFRNAVRILGPSATRLTGLGETLVAASDGVVTDDARAAFEQAVKLDPDNPRARFYTGLGLEQAGRAPEAKDVFEKIAGESPSDAPWMPLVNEHIAKNGGQVAPKGAAGSDAAQAPGNPSSQDVAAAGQMSQGDRQQMIRGMVDSLAARLKEDPKNLDGWLRLVRSYAVLGNKAKAQEALKSGLTQFPAVGEDGKQLVALAQEMGLAAEGANP</sequence>
<dbReference type="EMBL" id="SBIP01000004">
    <property type="protein sequence ID" value="RWX75999.1"/>
    <property type="molecule type" value="Genomic_DNA"/>
</dbReference>
<feature type="compositionally biased region" description="Polar residues" evidence="3">
    <location>
        <begin position="290"/>
        <end position="307"/>
    </location>
</feature>
<dbReference type="AlphaFoldDB" id="A0A444LDW8"/>
<dbReference type="NCBIfam" id="TIGR03142">
    <property type="entry name" value="cytochro_ccmI"/>
    <property type="match status" value="1"/>
</dbReference>
<gene>
    <name evidence="5" type="primary">ccmI</name>
    <name evidence="5" type="ORF">EPK99_20265</name>
</gene>
<evidence type="ECO:0000256" key="2">
    <source>
        <dbReference type="ARBA" id="ARBA00022748"/>
    </source>
</evidence>
<dbReference type="RefSeq" id="WP_128444877.1">
    <property type="nucleotide sequence ID" value="NZ_SBIP01000004.1"/>
</dbReference>
<organism evidence="5 6">
    <name type="scientific">Neorhizobium lilium</name>
    <dbReference type="NCBI Taxonomy" id="2503024"/>
    <lineage>
        <taxon>Bacteria</taxon>
        <taxon>Pseudomonadati</taxon>
        <taxon>Pseudomonadota</taxon>
        <taxon>Alphaproteobacteria</taxon>
        <taxon>Hyphomicrobiales</taxon>
        <taxon>Rhizobiaceae</taxon>
        <taxon>Rhizobium/Agrobacterium group</taxon>
        <taxon>Neorhizobium</taxon>
    </lineage>
</organism>
<dbReference type="GO" id="GO:0005886">
    <property type="term" value="C:plasma membrane"/>
    <property type="evidence" value="ECO:0007669"/>
    <property type="project" value="TreeGrafter"/>
</dbReference>
<keyword evidence="2" id="KW-0201">Cytochrome c-type biogenesis</keyword>
<comment type="subcellular location">
    <subcellularLocation>
        <location evidence="1">Cell envelope</location>
    </subcellularLocation>
</comment>
<comment type="caution">
    <text evidence="5">The sequence shown here is derived from an EMBL/GenBank/DDBJ whole genome shotgun (WGS) entry which is preliminary data.</text>
</comment>
<feature type="signal peptide" evidence="4">
    <location>
        <begin position="1"/>
        <end position="26"/>
    </location>
</feature>
<dbReference type="SUPFAM" id="SSF48452">
    <property type="entry name" value="TPR-like"/>
    <property type="match status" value="1"/>
</dbReference>
<dbReference type="PANTHER" id="PTHR47870">
    <property type="entry name" value="CYTOCHROME C-TYPE BIOGENESIS PROTEIN CCMH"/>
    <property type="match status" value="1"/>
</dbReference>
<evidence type="ECO:0000256" key="1">
    <source>
        <dbReference type="ARBA" id="ARBA00004196"/>
    </source>
</evidence>
<dbReference type="GO" id="GO:0017004">
    <property type="term" value="P:cytochrome complex assembly"/>
    <property type="evidence" value="ECO:0007669"/>
    <property type="project" value="UniProtKB-KW"/>
</dbReference>
<evidence type="ECO:0000313" key="5">
    <source>
        <dbReference type="EMBL" id="RWX75999.1"/>
    </source>
</evidence>
<dbReference type="InterPro" id="IPR017560">
    <property type="entry name" value="Cyt_c_biogenesis_CcmI"/>
</dbReference>
<keyword evidence="6" id="KW-1185">Reference proteome</keyword>
<evidence type="ECO:0000256" key="4">
    <source>
        <dbReference type="SAM" id="SignalP"/>
    </source>
</evidence>
<dbReference type="InterPro" id="IPR051263">
    <property type="entry name" value="C-type_cytochrome_biogenesis"/>
</dbReference>
<dbReference type="Gene3D" id="1.25.40.10">
    <property type="entry name" value="Tetratricopeptide repeat domain"/>
    <property type="match status" value="2"/>
</dbReference>
<dbReference type="GO" id="GO:0030313">
    <property type="term" value="C:cell envelope"/>
    <property type="evidence" value="ECO:0007669"/>
    <property type="project" value="UniProtKB-SubCell"/>
</dbReference>
<dbReference type="PANTHER" id="PTHR47870:SF1">
    <property type="entry name" value="CYTOCHROME C-TYPE BIOGENESIS PROTEIN CCMH"/>
    <property type="match status" value="1"/>
</dbReference>
<evidence type="ECO:0000313" key="6">
    <source>
        <dbReference type="Proteomes" id="UP000287687"/>
    </source>
</evidence>